<evidence type="ECO:0000256" key="1">
    <source>
        <dbReference type="SAM" id="SignalP"/>
    </source>
</evidence>
<feature type="chain" id="PRO_5013400253" evidence="1">
    <location>
        <begin position="28"/>
        <end position="72"/>
    </location>
</feature>
<sequence length="72" mass="7749">MRKLSALTLTCLLLLIACSGGDTPPDAQEATEPEAVNNPLAEEQALMKEAAKVQYIFNEDAGRKMKAVEDAN</sequence>
<evidence type="ECO:0000313" key="2">
    <source>
        <dbReference type="EMBL" id="PDH38365.1"/>
    </source>
</evidence>
<dbReference type="EMBL" id="NTKD01000037">
    <property type="protein sequence ID" value="PDH38365.1"/>
    <property type="molecule type" value="Genomic_DNA"/>
</dbReference>
<accession>A0A2A5WP84</accession>
<protein>
    <submittedName>
        <fullName evidence="2">Uncharacterized protein</fullName>
    </submittedName>
</protein>
<dbReference type="PROSITE" id="PS51257">
    <property type="entry name" value="PROKAR_LIPOPROTEIN"/>
    <property type="match status" value="1"/>
</dbReference>
<reference evidence="2 3" key="1">
    <citation type="submission" date="2017-08" db="EMBL/GenBank/DDBJ databases">
        <title>Fine stratification of microbial communities through a metagenomic profile of the photic zone.</title>
        <authorList>
            <person name="Haro-Moreno J.M."/>
            <person name="Lopez-Perez M."/>
            <person name="De La Torre J."/>
            <person name="Picazo A."/>
            <person name="Camacho A."/>
            <person name="Rodriguez-Valera F."/>
        </authorList>
    </citation>
    <scope>NUCLEOTIDE SEQUENCE [LARGE SCALE GENOMIC DNA]</scope>
    <source>
        <strain evidence="2">MED-G24</strain>
    </source>
</reference>
<gene>
    <name evidence="2" type="ORF">CNE99_07025</name>
</gene>
<keyword evidence="1" id="KW-0732">Signal</keyword>
<organism evidence="2 3">
    <name type="scientific">OM182 bacterium MED-G24</name>
    <dbReference type="NCBI Taxonomy" id="1986255"/>
    <lineage>
        <taxon>Bacteria</taxon>
        <taxon>Pseudomonadati</taxon>
        <taxon>Pseudomonadota</taxon>
        <taxon>Gammaproteobacteria</taxon>
        <taxon>OMG group</taxon>
        <taxon>OM182 clade</taxon>
    </lineage>
</organism>
<feature type="signal peptide" evidence="1">
    <location>
        <begin position="1"/>
        <end position="27"/>
    </location>
</feature>
<dbReference type="AlphaFoldDB" id="A0A2A5WP84"/>
<dbReference type="Proteomes" id="UP000219327">
    <property type="component" value="Unassembled WGS sequence"/>
</dbReference>
<proteinExistence type="predicted"/>
<comment type="caution">
    <text evidence="2">The sequence shown here is derived from an EMBL/GenBank/DDBJ whole genome shotgun (WGS) entry which is preliminary data.</text>
</comment>
<name>A0A2A5WP84_9GAMM</name>
<evidence type="ECO:0000313" key="3">
    <source>
        <dbReference type="Proteomes" id="UP000219327"/>
    </source>
</evidence>